<dbReference type="PROSITE" id="PS51437">
    <property type="entry name" value="CG_1"/>
    <property type="match status" value="1"/>
</dbReference>
<reference evidence="5 6" key="1">
    <citation type="journal article" date="2017" name="Genome Biol.">
        <title>New reference genome sequences of hot pepper reveal the massive evolution of plant disease-resistance genes by retroduplication.</title>
        <authorList>
            <person name="Kim S."/>
            <person name="Park J."/>
            <person name="Yeom S.I."/>
            <person name="Kim Y.M."/>
            <person name="Seo E."/>
            <person name="Kim K.T."/>
            <person name="Kim M.S."/>
            <person name="Lee J.M."/>
            <person name="Cheong K."/>
            <person name="Shin H.S."/>
            <person name="Kim S.B."/>
            <person name="Han K."/>
            <person name="Lee J."/>
            <person name="Park M."/>
            <person name="Lee H.A."/>
            <person name="Lee H.Y."/>
            <person name="Lee Y."/>
            <person name="Oh S."/>
            <person name="Lee J.H."/>
            <person name="Choi E."/>
            <person name="Choi E."/>
            <person name="Lee S.E."/>
            <person name="Jeon J."/>
            <person name="Kim H."/>
            <person name="Choi G."/>
            <person name="Song H."/>
            <person name="Lee J."/>
            <person name="Lee S.C."/>
            <person name="Kwon J.K."/>
            <person name="Lee H.Y."/>
            <person name="Koo N."/>
            <person name="Hong Y."/>
            <person name="Kim R.W."/>
            <person name="Kang W.H."/>
            <person name="Huh J.H."/>
            <person name="Kang B.C."/>
            <person name="Yang T.J."/>
            <person name="Lee Y.H."/>
            <person name="Bennetzen J.L."/>
            <person name="Choi D."/>
        </authorList>
    </citation>
    <scope>NUCLEOTIDE SEQUENCE [LARGE SCALE GENOMIC DNA]</scope>
    <source>
        <strain evidence="6">cv. PBC81</strain>
    </source>
</reference>
<organism evidence="5 6">
    <name type="scientific">Capsicum baccatum</name>
    <name type="common">Peruvian pepper</name>
    <dbReference type="NCBI Taxonomy" id="33114"/>
    <lineage>
        <taxon>Eukaryota</taxon>
        <taxon>Viridiplantae</taxon>
        <taxon>Streptophyta</taxon>
        <taxon>Embryophyta</taxon>
        <taxon>Tracheophyta</taxon>
        <taxon>Spermatophyta</taxon>
        <taxon>Magnoliopsida</taxon>
        <taxon>eudicotyledons</taxon>
        <taxon>Gunneridae</taxon>
        <taxon>Pentapetalae</taxon>
        <taxon>asterids</taxon>
        <taxon>lamiids</taxon>
        <taxon>Solanales</taxon>
        <taxon>Solanaceae</taxon>
        <taxon>Solanoideae</taxon>
        <taxon>Capsiceae</taxon>
        <taxon>Capsicum</taxon>
    </lineage>
</organism>
<feature type="domain" description="CG-1" evidence="4">
    <location>
        <begin position="14"/>
        <end position="147"/>
    </location>
</feature>
<evidence type="ECO:0000313" key="5">
    <source>
        <dbReference type="EMBL" id="PHT48276.1"/>
    </source>
</evidence>
<dbReference type="AlphaFoldDB" id="A0A2G2WSN3"/>
<proteinExistence type="predicted"/>
<reference evidence="6" key="2">
    <citation type="journal article" date="2017" name="J. Anim. Genet.">
        <title>Multiple reference genome sequences of hot pepper reveal the massive evolution of plant disease resistance genes by retroduplication.</title>
        <authorList>
            <person name="Kim S."/>
            <person name="Park J."/>
            <person name="Yeom S.-I."/>
            <person name="Kim Y.-M."/>
            <person name="Seo E."/>
            <person name="Kim K.-T."/>
            <person name="Kim M.-S."/>
            <person name="Lee J.M."/>
            <person name="Cheong K."/>
            <person name="Shin H.-S."/>
            <person name="Kim S.-B."/>
            <person name="Han K."/>
            <person name="Lee J."/>
            <person name="Park M."/>
            <person name="Lee H.-A."/>
            <person name="Lee H.-Y."/>
            <person name="Lee Y."/>
            <person name="Oh S."/>
            <person name="Lee J.H."/>
            <person name="Choi E."/>
            <person name="Choi E."/>
            <person name="Lee S.E."/>
            <person name="Jeon J."/>
            <person name="Kim H."/>
            <person name="Choi G."/>
            <person name="Song H."/>
            <person name="Lee J."/>
            <person name="Lee S.-C."/>
            <person name="Kwon J.-K."/>
            <person name="Lee H.-Y."/>
            <person name="Koo N."/>
            <person name="Hong Y."/>
            <person name="Kim R.W."/>
            <person name="Kang W.-H."/>
            <person name="Huh J.H."/>
            <person name="Kang B.-C."/>
            <person name="Yang T.-J."/>
            <person name="Lee Y.-H."/>
            <person name="Bennetzen J.L."/>
            <person name="Choi D."/>
        </authorList>
    </citation>
    <scope>NUCLEOTIDE SEQUENCE [LARGE SCALE GENOMIC DNA]</scope>
    <source>
        <strain evidence="6">cv. PBC81</strain>
    </source>
</reference>
<gene>
    <name evidence="5" type="ORF">CQW23_12484</name>
</gene>
<dbReference type="Pfam" id="PF03859">
    <property type="entry name" value="CG-1"/>
    <property type="match status" value="1"/>
</dbReference>
<dbReference type="PANTHER" id="PTHR23335:SF29">
    <property type="entry name" value="CALMODULIN-BINDING TRANSCRIPTION ACTIVATOR 1"/>
    <property type="match status" value="1"/>
</dbReference>
<evidence type="ECO:0000256" key="1">
    <source>
        <dbReference type="ARBA" id="ARBA00004123"/>
    </source>
</evidence>
<evidence type="ECO:0000256" key="2">
    <source>
        <dbReference type="ARBA" id="ARBA00023163"/>
    </source>
</evidence>
<keyword evidence="3" id="KW-0539">Nucleus</keyword>
<dbReference type="OrthoDB" id="407555at2759"/>
<dbReference type="STRING" id="33114.A0A2G2WSN3"/>
<evidence type="ECO:0000313" key="6">
    <source>
        <dbReference type="Proteomes" id="UP000224567"/>
    </source>
</evidence>
<name>A0A2G2WSN3_CAPBA</name>
<dbReference type="GO" id="GO:0006357">
    <property type="term" value="P:regulation of transcription by RNA polymerase II"/>
    <property type="evidence" value="ECO:0007669"/>
    <property type="project" value="TreeGrafter"/>
</dbReference>
<keyword evidence="2" id="KW-0804">Transcription</keyword>
<dbReference type="PANTHER" id="PTHR23335">
    <property type="entry name" value="CALMODULIN-BINDING TRANSCRIPTION ACTIVATOR CAMTA"/>
    <property type="match status" value="1"/>
</dbReference>
<protein>
    <recommendedName>
        <fullName evidence="4">CG-1 domain-containing protein</fullName>
    </recommendedName>
</protein>
<dbReference type="SMART" id="SM01076">
    <property type="entry name" value="CG-1"/>
    <property type="match status" value="1"/>
</dbReference>
<dbReference type="Proteomes" id="UP000224567">
    <property type="component" value="Unassembled WGS sequence"/>
</dbReference>
<dbReference type="GO" id="GO:0003712">
    <property type="term" value="F:transcription coregulator activity"/>
    <property type="evidence" value="ECO:0007669"/>
    <property type="project" value="TreeGrafter"/>
</dbReference>
<sequence>MLRCLYDDVIEVEAIQSMLNRRIMVVENTDFYGNLKSCNSKYRRATMNVVSGGFVFLFNRKVLIYFRKDGHNWRKKDGKTIKEAQEKLEIGKRSSEFPGNSKEIKRKARDLATHAVTRVVELTSENFYGTMSSAIMKLPDTNSVDEGLNRDLDSQLMKTMSSSFLINARTMANDGDQTKGLSTTLDVEIT</sequence>
<dbReference type="GO" id="GO:0003690">
    <property type="term" value="F:double-stranded DNA binding"/>
    <property type="evidence" value="ECO:0007669"/>
    <property type="project" value="TreeGrafter"/>
</dbReference>
<evidence type="ECO:0000256" key="3">
    <source>
        <dbReference type="ARBA" id="ARBA00023242"/>
    </source>
</evidence>
<keyword evidence="6" id="KW-1185">Reference proteome</keyword>
<dbReference type="EMBL" id="MLFT02000005">
    <property type="protein sequence ID" value="PHT48276.1"/>
    <property type="molecule type" value="Genomic_DNA"/>
</dbReference>
<comment type="subcellular location">
    <subcellularLocation>
        <location evidence="1">Nucleus</location>
    </subcellularLocation>
</comment>
<evidence type="ECO:0000259" key="4">
    <source>
        <dbReference type="PROSITE" id="PS51437"/>
    </source>
</evidence>
<dbReference type="InterPro" id="IPR005559">
    <property type="entry name" value="CG-1_dom"/>
</dbReference>
<comment type="caution">
    <text evidence="5">The sequence shown here is derived from an EMBL/GenBank/DDBJ whole genome shotgun (WGS) entry which is preliminary data.</text>
</comment>
<dbReference type="GO" id="GO:0005634">
    <property type="term" value="C:nucleus"/>
    <property type="evidence" value="ECO:0007669"/>
    <property type="project" value="UniProtKB-SubCell"/>
</dbReference>
<accession>A0A2G2WSN3</accession>